<protein>
    <recommendedName>
        <fullName evidence="2">protein-glutamate methylesterase</fullName>
        <ecNumber evidence="2">3.1.1.61</ecNumber>
    </recommendedName>
</protein>
<dbReference type="EMBL" id="CP020100">
    <property type="protein sequence ID" value="AQZ94323.1"/>
    <property type="molecule type" value="Genomic_DNA"/>
</dbReference>
<gene>
    <name evidence="6" type="ORF">BVH74_05955</name>
</gene>
<dbReference type="InterPro" id="IPR035909">
    <property type="entry name" value="CheB_C"/>
</dbReference>
<evidence type="ECO:0000313" key="7">
    <source>
        <dbReference type="Proteomes" id="UP000243488"/>
    </source>
</evidence>
<evidence type="ECO:0000313" key="6">
    <source>
        <dbReference type="EMBL" id="AQZ94323.1"/>
    </source>
</evidence>
<organism evidence="6 7">
    <name type="scientific">Halopseudomonas phragmitis</name>
    <dbReference type="NCBI Taxonomy" id="1931241"/>
    <lineage>
        <taxon>Bacteria</taxon>
        <taxon>Pseudomonadati</taxon>
        <taxon>Pseudomonadota</taxon>
        <taxon>Gammaproteobacteria</taxon>
        <taxon>Pseudomonadales</taxon>
        <taxon>Pseudomonadaceae</taxon>
        <taxon>Halopseudomonas</taxon>
    </lineage>
</organism>
<comment type="catalytic activity">
    <reaction evidence="3">
        <text>[protein]-L-glutamate 5-O-methyl ester + H2O = L-glutamyl-[protein] + methanol + H(+)</text>
        <dbReference type="Rhea" id="RHEA:23236"/>
        <dbReference type="Rhea" id="RHEA-COMP:10208"/>
        <dbReference type="Rhea" id="RHEA-COMP:10311"/>
        <dbReference type="ChEBI" id="CHEBI:15377"/>
        <dbReference type="ChEBI" id="CHEBI:15378"/>
        <dbReference type="ChEBI" id="CHEBI:17790"/>
        <dbReference type="ChEBI" id="CHEBI:29973"/>
        <dbReference type="ChEBI" id="CHEBI:82795"/>
        <dbReference type="EC" id="3.1.1.61"/>
    </reaction>
</comment>
<keyword evidence="4" id="KW-0145">Chemotaxis</keyword>
<evidence type="ECO:0000256" key="3">
    <source>
        <dbReference type="ARBA" id="ARBA00048267"/>
    </source>
</evidence>
<dbReference type="EC" id="3.1.1.61" evidence="2"/>
<feature type="active site" evidence="4">
    <location>
        <position position="161"/>
    </location>
</feature>
<evidence type="ECO:0000259" key="5">
    <source>
        <dbReference type="PROSITE" id="PS50122"/>
    </source>
</evidence>
<keyword evidence="7" id="KW-1185">Reference proteome</keyword>
<dbReference type="GO" id="GO:0008984">
    <property type="term" value="F:protein-glutamate methylesterase activity"/>
    <property type="evidence" value="ECO:0007669"/>
    <property type="project" value="UniProtKB-EC"/>
</dbReference>
<dbReference type="KEGG" id="ppha:BVH74_05955"/>
<name>A0A1V0B305_9GAMM</name>
<evidence type="ECO:0000256" key="2">
    <source>
        <dbReference type="ARBA" id="ARBA00039140"/>
    </source>
</evidence>
<dbReference type="GO" id="GO:0005737">
    <property type="term" value="C:cytoplasm"/>
    <property type="evidence" value="ECO:0007669"/>
    <property type="project" value="InterPro"/>
</dbReference>
<dbReference type="Gene3D" id="3.40.50.180">
    <property type="entry name" value="Methylesterase CheB, C-terminal domain"/>
    <property type="match status" value="1"/>
</dbReference>
<dbReference type="PROSITE" id="PS50122">
    <property type="entry name" value="CHEB"/>
    <property type="match status" value="1"/>
</dbReference>
<sequence length="344" mass="37490">MIISANPIRKRNCSNGSKRWSPNVADSAGRIALLVSQERRRQHLYQSLSSFGYQVVFAEPPAQLARRALQQVATDAWLVELADESPLADWLLEYSQVPVLFGAGEIPESDSDDYRRWLRRLYGKLLPLLGPPPGGTPACLSMLPTAPVGDNARCVWVLGASLGGPAAVKSFLDALPADLPIAFIYAQHIDPAFEQQLPQILGRHNRWRIINCRQGARLHDGEVLVAPIGRRLRFGPGGHLRLLDEPWPGPYQPSIEALLDEVAASFSPACGAIIFSGMGEDGVAACGRLRQQGVEVWTQSAETAACATMPGAVQQAGFSHFHGSPVELASALQRWLQQEWPLAL</sequence>
<accession>A0A1V0B305</accession>
<dbReference type="GO" id="GO:0006935">
    <property type="term" value="P:chemotaxis"/>
    <property type="evidence" value="ECO:0007669"/>
    <property type="project" value="UniProtKB-UniRule"/>
</dbReference>
<dbReference type="AlphaFoldDB" id="A0A1V0B305"/>
<feature type="domain" description="CheB-type methylesterase" evidence="5">
    <location>
        <begin position="147"/>
        <end position="339"/>
    </location>
</feature>
<reference evidence="6 7" key="1">
    <citation type="submission" date="2017-03" db="EMBL/GenBank/DDBJ databases">
        <title>Complete genome sequence of the novel DNRA strain Pseudomonas sp. S-6-2 isolated from Chinese polluted river sediment. Journal of Biotechnology.</title>
        <authorList>
            <person name="Li J."/>
            <person name="Xiang F."/>
            <person name="Wang L."/>
            <person name="Xi L."/>
            <person name="Liu J."/>
        </authorList>
    </citation>
    <scope>NUCLEOTIDE SEQUENCE [LARGE SCALE GENOMIC DNA]</scope>
    <source>
        <strain evidence="6 7">S-6-2</strain>
    </source>
</reference>
<dbReference type="GO" id="GO:0000156">
    <property type="term" value="F:phosphorelay response regulator activity"/>
    <property type="evidence" value="ECO:0007669"/>
    <property type="project" value="InterPro"/>
</dbReference>
<dbReference type="Pfam" id="PF01339">
    <property type="entry name" value="CheB_methylest"/>
    <property type="match status" value="1"/>
</dbReference>
<dbReference type="PANTHER" id="PTHR42872:SF6">
    <property type="entry name" value="PROTEIN-GLUTAMATE METHYLESTERASE_PROTEIN-GLUTAMINE GLUTAMINASE"/>
    <property type="match status" value="1"/>
</dbReference>
<proteinExistence type="predicted"/>
<evidence type="ECO:0000256" key="1">
    <source>
        <dbReference type="ARBA" id="ARBA00022801"/>
    </source>
</evidence>
<dbReference type="STRING" id="1931241.BVH74_05955"/>
<keyword evidence="1 4" id="KW-0378">Hydrolase</keyword>
<feature type="active site" evidence="4">
    <location>
        <position position="188"/>
    </location>
</feature>
<dbReference type="SUPFAM" id="SSF52738">
    <property type="entry name" value="Methylesterase CheB, C-terminal domain"/>
    <property type="match status" value="1"/>
</dbReference>
<feature type="active site" evidence="4">
    <location>
        <position position="281"/>
    </location>
</feature>
<dbReference type="PANTHER" id="PTHR42872">
    <property type="entry name" value="PROTEIN-GLUTAMATE METHYLESTERASE/PROTEIN-GLUTAMINE GLUTAMINASE"/>
    <property type="match status" value="1"/>
</dbReference>
<evidence type="ECO:0000256" key="4">
    <source>
        <dbReference type="PROSITE-ProRule" id="PRU00050"/>
    </source>
</evidence>
<dbReference type="InterPro" id="IPR000673">
    <property type="entry name" value="Sig_transdc_resp-reg_Me-estase"/>
</dbReference>
<dbReference type="Proteomes" id="UP000243488">
    <property type="component" value="Chromosome"/>
</dbReference>